<protein>
    <submittedName>
        <fullName evidence="2">Uncharacterized protein</fullName>
    </submittedName>
</protein>
<evidence type="ECO:0000313" key="3">
    <source>
        <dbReference type="Proteomes" id="UP000663699"/>
    </source>
</evidence>
<evidence type="ECO:0000313" key="2">
    <source>
        <dbReference type="EMBL" id="QSL64860.1"/>
    </source>
</evidence>
<dbReference type="Pfam" id="PF06825">
    <property type="entry name" value="HSBP1"/>
    <property type="match status" value="1"/>
</dbReference>
<sequence>MQCTDSKNSEDSLVKVFSEELDINKPDISKTLENESDQKETVDSPYDIVPLVDSLLEELLKSNKFETLSEEIFLKINKITEQLDTLEISINQMLAEGPEKDV</sequence>
<dbReference type="Proteomes" id="UP000663699">
    <property type="component" value="Chromosome 4"/>
</dbReference>
<dbReference type="EMBL" id="CP054535">
    <property type="protein sequence ID" value="QSL64860.1"/>
    <property type="molecule type" value="Genomic_DNA"/>
</dbReference>
<keyword evidence="3" id="KW-1185">Reference proteome</keyword>
<dbReference type="AlphaFoldDB" id="A0A899FLI6"/>
<name>A0A899FLI6_9ASCO</name>
<evidence type="ECO:0000256" key="1">
    <source>
        <dbReference type="ARBA" id="ARBA00006349"/>
    </source>
</evidence>
<organism evidence="2 3">
    <name type="scientific">Pneumocystis wakefieldiae</name>
    <dbReference type="NCBI Taxonomy" id="38082"/>
    <lineage>
        <taxon>Eukaryota</taxon>
        <taxon>Fungi</taxon>
        <taxon>Dikarya</taxon>
        <taxon>Ascomycota</taxon>
        <taxon>Taphrinomycotina</taxon>
        <taxon>Pneumocystomycetes</taxon>
        <taxon>Pneumocystaceae</taxon>
        <taxon>Pneumocystis</taxon>
    </lineage>
</organism>
<dbReference type="Gene3D" id="1.20.5.430">
    <property type="match status" value="1"/>
</dbReference>
<dbReference type="InterPro" id="IPR009643">
    <property type="entry name" value="HS1-bd"/>
</dbReference>
<gene>
    <name evidence="2" type="ORF">MERGE_002164</name>
</gene>
<comment type="similarity">
    <text evidence="1">Belongs to the HSBP1 family.</text>
</comment>
<accession>A0A899FLI6</accession>
<dbReference type="OrthoDB" id="4159489at2759"/>
<dbReference type="GO" id="GO:0003714">
    <property type="term" value="F:transcription corepressor activity"/>
    <property type="evidence" value="ECO:0007669"/>
    <property type="project" value="InterPro"/>
</dbReference>
<proteinExistence type="inferred from homology"/>
<reference evidence="2" key="1">
    <citation type="submission" date="2020-06" db="EMBL/GenBank/DDBJ databases">
        <title>Genomes of multiple members of Pneumocystis genus reveal paths to human pathogen Pneumocystis jirovecii.</title>
        <authorList>
            <person name="Cisse O.H."/>
            <person name="Ma L."/>
            <person name="Dekker J."/>
            <person name="Khil P."/>
            <person name="Jo J."/>
            <person name="Brenchley J."/>
            <person name="Blair R."/>
            <person name="Pahar B."/>
            <person name="Chabe M."/>
            <person name="Van Rompay K.A."/>
            <person name="Keesler R."/>
            <person name="Sukura A."/>
            <person name="Hirsch V."/>
            <person name="Kutty G."/>
            <person name="Liu Y."/>
            <person name="Peng L."/>
            <person name="Chen J."/>
            <person name="Song J."/>
            <person name="Weissenbacher-Lang C."/>
            <person name="Xu J."/>
            <person name="Upham N.S."/>
            <person name="Stajich J.E."/>
            <person name="Cuomo C.A."/>
            <person name="Cushion M.T."/>
            <person name="Kovacs J.A."/>
        </authorList>
    </citation>
    <scope>NUCLEOTIDE SEQUENCE</scope>
    <source>
        <strain evidence="2">2A</strain>
    </source>
</reference>